<evidence type="ECO:0000256" key="8">
    <source>
        <dbReference type="ARBA" id="ARBA00022840"/>
    </source>
</evidence>
<sequence length="431" mass="47148">MMEGTKFINGVVGSSSAAAAADYYDYGFYQKLGEGSNMSIDSNGVAAAIASAGGGSVSMSVDNSSVGSNSNSHTGILHHPGLRGPVHPSDFLNPSSSAAAVGHSVFRANKKRDRGGATTDDALAMSLMDRTHPTESLRDYDEWTLDLRRLSMGAPFAQGAFGKLYRGTYNGEDVAIKLLERPENDPERAQLMEQQFAQEVMMLANLKHPNIVGFVGACRKPMVWCIVTEYAKGGSVKQFLVRRHNRAVPLTVAVKQALDVARGMAYVHGLGFIHRDLKSDNLLIFGDKSIKIADFGVARIEVQTEGMTPETGTYRWMAPEMIQHRPYNQKVDVYSFGIVLWELITGMLPFQNMTAVQAAFAVVNKGARPIIPTDCLPVLGEIMTRCWDANPDVRPPFTEVVRMLENAQAEIGTTVRKARFRCCMSQPMTTD</sequence>
<comment type="catalytic activity">
    <reaction evidence="10">
        <text>L-seryl-[protein] + ATP = O-phospho-L-seryl-[protein] + ADP + H(+)</text>
        <dbReference type="Rhea" id="RHEA:17989"/>
        <dbReference type="Rhea" id="RHEA-COMP:9863"/>
        <dbReference type="Rhea" id="RHEA-COMP:11604"/>
        <dbReference type="ChEBI" id="CHEBI:15378"/>
        <dbReference type="ChEBI" id="CHEBI:29999"/>
        <dbReference type="ChEBI" id="CHEBI:30616"/>
        <dbReference type="ChEBI" id="CHEBI:83421"/>
        <dbReference type="ChEBI" id="CHEBI:456216"/>
        <dbReference type="EC" id="2.7.11.1"/>
    </reaction>
</comment>
<dbReference type="GO" id="GO:0005524">
    <property type="term" value="F:ATP binding"/>
    <property type="evidence" value="ECO:0007669"/>
    <property type="project" value="UniProtKB-KW"/>
</dbReference>
<dbReference type="AlphaFoldDB" id="A0AAX6H6D3"/>
<comment type="similarity">
    <text evidence="1">Belongs to the protein kinase superfamily. TKL Ser/Thr protein kinase family. RAF subfamily.</text>
</comment>
<evidence type="ECO:0000313" key="14">
    <source>
        <dbReference type="Proteomes" id="UP001140949"/>
    </source>
</evidence>
<dbReference type="GO" id="GO:0004674">
    <property type="term" value="F:protein serine/threonine kinase activity"/>
    <property type="evidence" value="ECO:0007669"/>
    <property type="project" value="UniProtKB-KW"/>
</dbReference>
<evidence type="ECO:0000256" key="9">
    <source>
        <dbReference type="ARBA" id="ARBA00047899"/>
    </source>
</evidence>
<keyword evidence="3" id="KW-0723">Serine/threonine-protein kinase</keyword>
<dbReference type="PROSITE" id="PS00108">
    <property type="entry name" value="PROTEIN_KINASE_ST"/>
    <property type="match status" value="1"/>
</dbReference>
<dbReference type="GO" id="GO:0007165">
    <property type="term" value="P:signal transduction"/>
    <property type="evidence" value="ECO:0007669"/>
    <property type="project" value="TreeGrafter"/>
</dbReference>
<dbReference type="Gene3D" id="1.10.510.10">
    <property type="entry name" value="Transferase(Phosphotransferase) domain 1"/>
    <property type="match status" value="1"/>
</dbReference>
<evidence type="ECO:0000313" key="12">
    <source>
        <dbReference type="EMBL" id="KAJ6814396.1"/>
    </source>
</evidence>
<keyword evidence="4" id="KW-0597">Phosphoprotein</keyword>
<dbReference type="PROSITE" id="PS50011">
    <property type="entry name" value="PROTEIN_KINASE_DOM"/>
    <property type="match status" value="1"/>
</dbReference>
<evidence type="ECO:0000256" key="1">
    <source>
        <dbReference type="ARBA" id="ARBA00010507"/>
    </source>
</evidence>
<evidence type="ECO:0000313" key="13">
    <source>
        <dbReference type="EMBL" id="KAJ6836005.1"/>
    </source>
</evidence>
<evidence type="ECO:0000256" key="4">
    <source>
        <dbReference type="ARBA" id="ARBA00022553"/>
    </source>
</evidence>
<dbReference type="SMART" id="SM00220">
    <property type="entry name" value="S_TKc"/>
    <property type="match status" value="1"/>
</dbReference>
<keyword evidence="6" id="KW-0547">Nucleotide-binding</keyword>
<comment type="caution">
    <text evidence="13">The sequence shown here is derived from an EMBL/GenBank/DDBJ whole genome shotgun (WGS) entry which is preliminary data.</text>
</comment>
<dbReference type="EMBL" id="JANAVB010012599">
    <property type="protein sequence ID" value="KAJ6836005.1"/>
    <property type="molecule type" value="Genomic_DNA"/>
</dbReference>
<comment type="catalytic activity">
    <reaction evidence="9">
        <text>L-threonyl-[protein] + ATP = O-phospho-L-threonyl-[protein] + ADP + H(+)</text>
        <dbReference type="Rhea" id="RHEA:46608"/>
        <dbReference type="Rhea" id="RHEA-COMP:11060"/>
        <dbReference type="Rhea" id="RHEA-COMP:11605"/>
        <dbReference type="ChEBI" id="CHEBI:15378"/>
        <dbReference type="ChEBI" id="CHEBI:30013"/>
        <dbReference type="ChEBI" id="CHEBI:30616"/>
        <dbReference type="ChEBI" id="CHEBI:61977"/>
        <dbReference type="ChEBI" id="CHEBI:456216"/>
        <dbReference type="EC" id="2.7.11.1"/>
    </reaction>
</comment>
<dbReference type="InterPro" id="IPR050167">
    <property type="entry name" value="Ser_Thr_protein_kinase"/>
</dbReference>
<dbReference type="Pfam" id="PF07714">
    <property type="entry name" value="PK_Tyr_Ser-Thr"/>
    <property type="match status" value="1"/>
</dbReference>
<keyword evidence="7 13" id="KW-0418">Kinase</keyword>
<feature type="domain" description="Protein kinase" evidence="11">
    <location>
        <begin position="150"/>
        <end position="411"/>
    </location>
</feature>
<dbReference type="EMBL" id="JANAVB010029815">
    <property type="protein sequence ID" value="KAJ6814396.1"/>
    <property type="molecule type" value="Genomic_DNA"/>
</dbReference>
<accession>A0AAX6H6D3</accession>
<evidence type="ECO:0000256" key="7">
    <source>
        <dbReference type="ARBA" id="ARBA00022777"/>
    </source>
</evidence>
<dbReference type="PANTHER" id="PTHR23257">
    <property type="entry name" value="SERINE-THREONINE PROTEIN KINASE"/>
    <property type="match status" value="1"/>
</dbReference>
<evidence type="ECO:0000256" key="3">
    <source>
        <dbReference type="ARBA" id="ARBA00022527"/>
    </source>
</evidence>
<reference evidence="13" key="2">
    <citation type="submission" date="2023-04" db="EMBL/GenBank/DDBJ databases">
        <authorList>
            <person name="Bruccoleri R.E."/>
            <person name="Oakeley E.J."/>
            <person name="Faust A.-M."/>
            <person name="Dessus-Babus S."/>
            <person name="Altorfer M."/>
            <person name="Burckhardt D."/>
            <person name="Oertli M."/>
            <person name="Naumann U."/>
            <person name="Petersen F."/>
            <person name="Wong J."/>
        </authorList>
    </citation>
    <scope>NUCLEOTIDE SEQUENCE</scope>
    <source>
        <strain evidence="13">GSM-AAB239-AS_SAM_17_03QT</strain>
        <tissue evidence="13">Leaf</tissue>
    </source>
</reference>
<organism evidence="13 14">
    <name type="scientific">Iris pallida</name>
    <name type="common">Sweet iris</name>
    <dbReference type="NCBI Taxonomy" id="29817"/>
    <lineage>
        <taxon>Eukaryota</taxon>
        <taxon>Viridiplantae</taxon>
        <taxon>Streptophyta</taxon>
        <taxon>Embryophyta</taxon>
        <taxon>Tracheophyta</taxon>
        <taxon>Spermatophyta</taxon>
        <taxon>Magnoliopsida</taxon>
        <taxon>Liliopsida</taxon>
        <taxon>Asparagales</taxon>
        <taxon>Iridaceae</taxon>
        <taxon>Iridoideae</taxon>
        <taxon>Irideae</taxon>
        <taxon>Iris</taxon>
    </lineage>
</organism>
<evidence type="ECO:0000256" key="10">
    <source>
        <dbReference type="ARBA" id="ARBA00048679"/>
    </source>
</evidence>
<keyword evidence="8" id="KW-0067">ATP-binding</keyword>
<gene>
    <name evidence="12" type="ORF">M6B38_139895</name>
    <name evidence="13" type="ORF">M6B38_329285</name>
</gene>
<keyword evidence="14" id="KW-1185">Reference proteome</keyword>
<dbReference type="FunFam" id="3.30.200.20:FF:000060">
    <property type="entry name" value="Serine/threonine-protein kinase isoform 1"/>
    <property type="match status" value="1"/>
</dbReference>
<evidence type="ECO:0000256" key="2">
    <source>
        <dbReference type="ARBA" id="ARBA00012513"/>
    </source>
</evidence>
<protein>
    <recommendedName>
        <fullName evidence="2">non-specific serine/threonine protein kinase</fullName>
        <ecNumber evidence="2">2.7.11.1</ecNumber>
    </recommendedName>
</protein>
<dbReference type="EC" id="2.7.11.1" evidence="2"/>
<dbReference type="Gene3D" id="3.30.200.20">
    <property type="entry name" value="Phosphorylase Kinase, domain 1"/>
    <property type="match status" value="1"/>
</dbReference>
<dbReference type="CDD" id="cd13999">
    <property type="entry name" value="STKc_MAP3K-like"/>
    <property type="match status" value="1"/>
</dbReference>
<dbReference type="PRINTS" id="PR00109">
    <property type="entry name" value="TYRKINASE"/>
</dbReference>
<dbReference type="Proteomes" id="UP001140949">
    <property type="component" value="Unassembled WGS sequence"/>
</dbReference>
<dbReference type="SUPFAM" id="SSF56112">
    <property type="entry name" value="Protein kinase-like (PK-like)"/>
    <property type="match status" value="1"/>
</dbReference>
<dbReference type="PANTHER" id="PTHR23257:SF979">
    <property type="entry name" value="OS02G0174200 PROTEIN"/>
    <property type="match status" value="1"/>
</dbReference>
<dbReference type="GO" id="GO:0005737">
    <property type="term" value="C:cytoplasm"/>
    <property type="evidence" value="ECO:0007669"/>
    <property type="project" value="TreeGrafter"/>
</dbReference>
<evidence type="ECO:0000256" key="6">
    <source>
        <dbReference type="ARBA" id="ARBA00022741"/>
    </source>
</evidence>
<proteinExistence type="inferred from homology"/>
<evidence type="ECO:0000259" key="11">
    <source>
        <dbReference type="PROSITE" id="PS50011"/>
    </source>
</evidence>
<evidence type="ECO:0000256" key="5">
    <source>
        <dbReference type="ARBA" id="ARBA00022679"/>
    </source>
</evidence>
<dbReference type="InterPro" id="IPR011009">
    <property type="entry name" value="Kinase-like_dom_sf"/>
</dbReference>
<dbReference type="InterPro" id="IPR001245">
    <property type="entry name" value="Ser-Thr/Tyr_kinase_cat_dom"/>
</dbReference>
<dbReference type="FunFam" id="1.10.510.10:FF:000316">
    <property type="entry name" value="serine/threonine-protein kinase HT1"/>
    <property type="match status" value="1"/>
</dbReference>
<keyword evidence="5" id="KW-0808">Transferase</keyword>
<dbReference type="InterPro" id="IPR008271">
    <property type="entry name" value="Ser/Thr_kinase_AS"/>
</dbReference>
<reference evidence="13" key="1">
    <citation type="journal article" date="2023" name="GigaByte">
        <title>Genome assembly of the bearded iris, Iris pallida Lam.</title>
        <authorList>
            <person name="Bruccoleri R.E."/>
            <person name="Oakeley E.J."/>
            <person name="Faust A.M.E."/>
            <person name="Altorfer M."/>
            <person name="Dessus-Babus S."/>
            <person name="Burckhardt D."/>
            <person name="Oertli M."/>
            <person name="Naumann U."/>
            <person name="Petersen F."/>
            <person name="Wong J."/>
        </authorList>
    </citation>
    <scope>NUCLEOTIDE SEQUENCE</scope>
    <source>
        <strain evidence="13">GSM-AAB239-AS_SAM_17_03QT</strain>
    </source>
</reference>
<dbReference type="InterPro" id="IPR000719">
    <property type="entry name" value="Prot_kinase_dom"/>
</dbReference>
<name>A0AAX6H6D3_IRIPA</name>